<dbReference type="KEGG" id="bdr:105224885"/>
<dbReference type="NCBIfam" id="TIGR00094">
    <property type="entry name" value="tRNA_TruD_broad"/>
    <property type="match status" value="1"/>
</dbReference>
<comment type="catalytic activity">
    <reaction evidence="4">
        <text>a uridine in tRNA = a pseudouridine in tRNA</text>
        <dbReference type="Rhea" id="RHEA:54572"/>
        <dbReference type="Rhea" id="RHEA-COMP:13339"/>
        <dbReference type="Rhea" id="RHEA-COMP:13934"/>
        <dbReference type="ChEBI" id="CHEBI:65314"/>
        <dbReference type="ChEBI" id="CHEBI:65315"/>
    </reaction>
</comment>
<dbReference type="CDD" id="cd02576">
    <property type="entry name" value="PseudoU_synth_ScPUS7"/>
    <property type="match status" value="1"/>
</dbReference>
<protein>
    <submittedName>
        <fullName evidence="7">Pseudouridylate synthase 7-like protein</fullName>
    </submittedName>
</protein>
<dbReference type="SUPFAM" id="SSF55120">
    <property type="entry name" value="Pseudouridine synthase"/>
    <property type="match status" value="1"/>
</dbReference>
<evidence type="ECO:0000313" key="7">
    <source>
        <dbReference type="EMBL" id="JAC49419.1"/>
    </source>
</evidence>
<evidence type="ECO:0000256" key="5">
    <source>
        <dbReference type="SAM" id="MobiDB-lite"/>
    </source>
</evidence>
<proteinExistence type="inferred from homology"/>
<feature type="region of interest" description="Disordered" evidence="5">
    <location>
        <begin position="663"/>
        <end position="716"/>
    </location>
</feature>
<evidence type="ECO:0000256" key="1">
    <source>
        <dbReference type="ARBA" id="ARBA00007953"/>
    </source>
</evidence>
<dbReference type="PANTHER" id="PTHR13326">
    <property type="entry name" value="TRNA PSEUDOURIDINE SYNTHASE D"/>
    <property type="match status" value="1"/>
</dbReference>
<dbReference type="OrthoDB" id="447290at2759"/>
<dbReference type="InterPro" id="IPR042214">
    <property type="entry name" value="TruD_catalytic"/>
</dbReference>
<accession>A0A034W3X6</accession>
<evidence type="ECO:0000256" key="4">
    <source>
        <dbReference type="ARBA" id="ARBA00036943"/>
    </source>
</evidence>
<keyword evidence="2" id="KW-0819">tRNA processing</keyword>
<dbReference type="Pfam" id="PF01142">
    <property type="entry name" value="TruD"/>
    <property type="match status" value="2"/>
</dbReference>
<dbReference type="InterPro" id="IPR020103">
    <property type="entry name" value="PsdUridine_synth_cat_dom_sf"/>
</dbReference>
<feature type="compositionally biased region" description="Acidic residues" evidence="5">
    <location>
        <begin position="476"/>
        <end position="486"/>
    </location>
</feature>
<dbReference type="CTD" id="54517"/>
<evidence type="ECO:0000256" key="2">
    <source>
        <dbReference type="ARBA" id="ARBA00022694"/>
    </source>
</evidence>
<dbReference type="InterPro" id="IPR011760">
    <property type="entry name" value="PsdUridine_synth_TruD_insert"/>
</dbReference>
<feature type="region of interest" description="Disordered" evidence="5">
    <location>
        <begin position="1"/>
        <end position="44"/>
    </location>
</feature>
<feature type="compositionally biased region" description="Basic and acidic residues" evidence="5">
    <location>
        <begin position="663"/>
        <end position="683"/>
    </location>
</feature>
<dbReference type="GO" id="GO:0001522">
    <property type="term" value="P:pseudouridine synthesis"/>
    <property type="evidence" value="ECO:0007669"/>
    <property type="project" value="InterPro"/>
</dbReference>
<gene>
    <name evidence="7" type="primary">PUS7</name>
</gene>
<dbReference type="InterPro" id="IPR001656">
    <property type="entry name" value="PsdUridine_synth_TruD"/>
</dbReference>
<dbReference type="Gene3D" id="3.30.2350.20">
    <property type="entry name" value="TruD, catalytic domain"/>
    <property type="match status" value="2"/>
</dbReference>
<comment type="similarity">
    <text evidence="1">Belongs to the pseudouridine synthase TruD family.</text>
</comment>
<dbReference type="GO" id="GO:0003723">
    <property type="term" value="F:RNA binding"/>
    <property type="evidence" value="ECO:0007669"/>
    <property type="project" value="InterPro"/>
</dbReference>
<dbReference type="PANTHER" id="PTHR13326:SF31">
    <property type="entry name" value="PSEUDOURIDYLATE SYNTHASE 7 HOMOLOG"/>
    <property type="match status" value="1"/>
</dbReference>
<evidence type="ECO:0000256" key="3">
    <source>
        <dbReference type="ARBA" id="ARBA00023235"/>
    </source>
</evidence>
<sequence length="716" mass="81436">MPQRKKAKTPWRPKQMHTKHRPGPEEEWRKRLPKKDGSNKNSLREDQVGITEYVSNGAGFTGVVKSRFSDFHVNEIDLDGKVLQLNDLTVPKPAEPTLDEEELAAARQKFREIITDDTWDKMSALAALGAKDPAAQPIDIIVTALDKTERGQIHDMLKTLYSSKLVGSTVTEVKDSTEERIIRVMKPKFNSSSEKRTRWNFPGEYVHFLVYKENMETSEAASRLASRIGMHPSNVNYCGTKDKRAKTTQKFCIKRRLPSQILTAAQKSYVRIGNFTFSNDVLKLGDLKGNRFRIALRHVNGDEAEIQKALESLRDKGFINYFGLQRFGNHADIPTYEIGVALLKADYKTVAELILKPRSNDLPFMDEVRKKWWDERNSAAAAAMFIPNEFIEKKLLDGLAKYGENDYAAALRKIPRNMLLLYPHSFQSFVFNRIASRRIKEYGFKLIPGDLVYRNKEEMDEDIIEKCDLDNPTDNVAEDIESNEDNPEIKEDAETTASDAKNEDSIFKRKVKALTEEDIVSGNYTLFDVVLPLPGHDITYPSNEVGAWYEEILAEYGLSSEKLRHKVKTFAMAGAYRKLLICPRELTWKFRKYSTPEETLIASDWDRIAGKADKIENSEGNGDLKALLLDFCLPPSVYATMFLRELLKSDTSAAQQLKIEKDEMSKVRDKQQTTEVNEGKEDAAQVESAGEVATTEKRKLTADETAEVEEKKSKPS</sequence>
<organism evidence="7">
    <name type="scientific">Bactrocera dorsalis</name>
    <name type="common">Oriental fruit fly</name>
    <name type="synonym">Dacus dorsalis</name>
    <dbReference type="NCBI Taxonomy" id="27457"/>
    <lineage>
        <taxon>Eukaryota</taxon>
        <taxon>Metazoa</taxon>
        <taxon>Ecdysozoa</taxon>
        <taxon>Arthropoda</taxon>
        <taxon>Hexapoda</taxon>
        <taxon>Insecta</taxon>
        <taxon>Pterygota</taxon>
        <taxon>Neoptera</taxon>
        <taxon>Endopterygota</taxon>
        <taxon>Diptera</taxon>
        <taxon>Brachycera</taxon>
        <taxon>Muscomorpha</taxon>
        <taxon>Tephritoidea</taxon>
        <taxon>Tephritidae</taxon>
        <taxon>Bactrocera</taxon>
        <taxon>Bactrocera</taxon>
    </lineage>
</organism>
<feature type="compositionally biased region" description="Basic residues" evidence="5">
    <location>
        <begin position="1"/>
        <end position="21"/>
    </location>
</feature>
<dbReference type="PROSITE" id="PS50984">
    <property type="entry name" value="TRUD"/>
    <property type="match status" value="1"/>
</dbReference>
<dbReference type="PIRSF" id="PIRSF037016">
    <property type="entry name" value="Pseudouridin_synth_euk_prd"/>
    <property type="match status" value="1"/>
</dbReference>
<feature type="compositionally biased region" description="Basic and acidic residues" evidence="5">
    <location>
        <begin position="694"/>
        <end position="716"/>
    </location>
</feature>
<dbReference type="RefSeq" id="XP_011201419.2">
    <property type="nucleotide sequence ID" value="XM_011203117.4"/>
</dbReference>
<keyword evidence="3" id="KW-0413">Isomerase</keyword>
<dbReference type="GO" id="GO:0008033">
    <property type="term" value="P:tRNA processing"/>
    <property type="evidence" value="ECO:0007669"/>
    <property type="project" value="UniProtKB-KW"/>
</dbReference>
<feature type="compositionally biased region" description="Basic and acidic residues" evidence="5">
    <location>
        <begin position="22"/>
        <end position="44"/>
    </location>
</feature>
<dbReference type="EMBL" id="GAKP01009533">
    <property type="protein sequence ID" value="JAC49419.1"/>
    <property type="molecule type" value="Transcribed_RNA"/>
</dbReference>
<evidence type="ECO:0000259" key="6">
    <source>
        <dbReference type="PROSITE" id="PS50984"/>
    </source>
</evidence>
<name>A0A034W3X6_BACDO</name>
<dbReference type="GeneID" id="105224885"/>
<dbReference type="GO" id="GO:0005634">
    <property type="term" value="C:nucleus"/>
    <property type="evidence" value="ECO:0007669"/>
    <property type="project" value="TreeGrafter"/>
</dbReference>
<dbReference type="GO" id="GO:0009982">
    <property type="term" value="F:pseudouridine synthase activity"/>
    <property type="evidence" value="ECO:0007669"/>
    <property type="project" value="InterPro"/>
</dbReference>
<reference evidence="7" key="1">
    <citation type="journal article" date="2014" name="BMC Genomics">
        <title>Characterizing the developmental transcriptome of the oriental fruit fly, Bactrocera dorsalis (Diptera: Tephritidae) through comparative genomic analysis with Drosophila melanogaster utilizing modENCODE datasets.</title>
        <authorList>
            <person name="Geib S.M."/>
            <person name="Calla B."/>
            <person name="Hall B."/>
            <person name="Hou S."/>
            <person name="Manoukis N.C."/>
        </authorList>
    </citation>
    <scope>NUCLEOTIDE SEQUENCE</scope>
    <source>
        <strain evidence="7">Punador</strain>
    </source>
</reference>
<dbReference type="AlphaFoldDB" id="A0A034W3X6"/>
<feature type="region of interest" description="Disordered" evidence="5">
    <location>
        <begin position="469"/>
        <end position="497"/>
    </location>
</feature>
<feature type="domain" description="TRUD" evidence="6">
    <location>
        <begin position="317"/>
        <end position="582"/>
    </location>
</feature>